<proteinExistence type="predicted"/>
<dbReference type="InParanoid" id="I1BIP6"/>
<evidence type="ECO:0000313" key="1">
    <source>
        <dbReference type="EMBL" id="EIE76076.1"/>
    </source>
</evidence>
<gene>
    <name evidence="1" type="ORF">RO3G_00780</name>
</gene>
<keyword evidence="2" id="KW-1185">Reference proteome</keyword>
<dbReference type="InterPro" id="IPR036397">
    <property type="entry name" value="RNaseH_sf"/>
</dbReference>
<sequence>MELAKLDVFVSRLDFKPYRAAHKYRLTRNVAWSDESRFCMKGSKRASTVKCGGGDAIVWEYFWGGGFGPLEMIDTGFVDQETCISALDNRFHPWIKNVTMHQEKDFFLPRGWSFLSYRYLCSMVEGDPPNQGL</sequence>
<evidence type="ECO:0000313" key="2">
    <source>
        <dbReference type="Proteomes" id="UP000009138"/>
    </source>
</evidence>
<protein>
    <submittedName>
        <fullName evidence="1">Uncharacterized protein</fullName>
    </submittedName>
</protein>
<dbReference type="AlphaFoldDB" id="I1BIP6"/>
<dbReference type="OrthoDB" id="4843387at2759"/>
<reference evidence="1 2" key="1">
    <citation type="journal article" date="2009" name="PLoS Genet.">
        <title>Genomic analysis of the basal lineage fungus Rhizopus oryzae reveals a whole-genome duplication.</title>
        <authorList>
            <person name="Ma L.-J."/>
            <person name="Ibrahim A.S."/>
            <person name="Skory C."/>
            <person name="Grabherr M.G."/>
            <person name="Burger G."/>
            <person name="Butler M."/>
            <person name="Elias M."/>
            <person name="Idnurm A."/>
            <person name="Lang B.F."/>
            <person name="Sone T."/>
            <person name="Abe A."/>
            <person name="Calvo S.E."/>
            <person name="Corrochano L.M."/>
            <person name="Engels R."/>
            <person name="Fu J."/>
            <person name="Hansberg W."/>
            <person name="Kim J.-M."/>
            <person name="Kodira C.D."/>
            <person name="Koehrsen M.J."/>
            <person name="Liu B."/>
            <person name="Miranda-Saavedra D."/>
            <person name="O'Leary S."/>
            <person name="Ortiz-Castellanos L."/>
            <person name="Poulter R."/>
            <person name="Rodriguez-Romero J."/>
            <person name="Ruiz-Herrera J."/>
            <person name="Shen Y.-Q."/>
            <person name="Zeng Q."/>
            <person name="Galagan J."/>
            <person name="Birren B.W."/>
            <person name="Cuomo C.A."/>
            <person name="Wickes B.L."/>
        </authorList>
    </citation>
    <scope>NUCLEOTIDE SEQUENCE [LARGE SCALE GENOMIC DNA]</scope>
    <source>
        <strain evidence="2">RA 99-880 / ATCC MYA-4621 / FGSC 9543 / NRRL 43880</strain>
    </source>
</reference>
<name>I1BIP6_RHIO9</name>
<dbReference type="Proteomes" id="UP000009138">
    <property type="component" value="Unassembled WGS sequence"/>
</dbReference>
<dbReference type="Gene3D" id="3.30.420.10">
    <property type="entry name" value="Ribonuclease H-like superfamily/Ribonuclease H"/>
    <property type="match status" value="1"/>
</dbReference>
<dbReference type="RefSeq" id="XP_067511472.1">
    <property type="nucleotide sequence ID" value="XM_067655371.1"/>
</dbReference>
<organism evidence="1 2">
    <name type="scientific">Rhizopus delemar (strain RA 99-880 / ATCC MYA-4621 / FGSC 9543 / NRRL 43880)</name>
    <name type="common">Mucormycosis agent</name>
    <name type="synonym">Rhizopus arrhizus var. delemar</name>
    <dbReference type="NCBI Taxonomy" id="246409"/>
    <lineage>
        <taxon>Eukaryota</taxon>
        <taxon>Fungi</taxon>
        <taxon>Fungi incertae sedis</taxon>
        <taxon>Mucoromycota</taxon>
        <taxon>Mucoromycotina</taxon>
        <taxon>Mucoromycetes</taxon>
        <taxon>Mucorales</taxon>
        <taxon>Mucorineae</taxon>
        <taxon>Rhizopodaceae</taxon>
        <taxon>Rhizopus</taxon>
    </lineage>
</organism>
<dbReference type="VEuPathDB" id="FungiDB:RO3G_00780"/>
<dbReference type="GO" id="GO:0003676">
    <property type="term" value="F:nucleic acid binding"/>
    <property type="evidence" value="ECO:0007669"/>
    <property type="project" value="InterPro"/>
</dbReference>
<dbReference type="GeneID" id="93607752"/>
<dbReference type="EMBL" id="CH476732">
    <property type="protein sequence ID" value="EIE76076.1"/>
    <property type="molecule type" value="Genomic_DNA"/>
</dbReference>
<accession>I1BIP6</accession>